<dbReference type="Pfam" id="PF13837">
    <property type="entry name" value="Myb_DNA-bind_4"/>
    <property type="match status" value="1"/>
</dbReference>
<dbReference type="Gene3D" id="1.10.10.60">
    <property type="entry name" value="Homeodomain-like"/>
    <property type="match status" value="1"/>
</dbReference>
<evidence type="ECO:0000313" key="4">
    <source>
        <dbReference type="Proteomes" id="UP000031443"/>
    </source>
</evidence>
<evidence type="ECO:0000259" key="2">
    <source>
        <dbReference type="Pfam" id="PF13837"/>
    </source>
</evidence>
<evidence type="ECO:0000256" key="1">
    <source>
        <dbReference type="SAM" id="MobiDB-lite"/>
    </source>
</evidence>
<protein>
    <recommendedName>
        <fullName evidence="2">Myb/SANT-like DNA-binding domain-containing protein</fullName>
    </recommendedName>
</protein>
<feature type="compositionally biased region" description="Basic and acidic residues" evidence="1">
    <location>
        <begin position="107"/>
        <end position="134"/>
    </location>
</feature>
<dbReference type="Proteomes" id="UP000031443">
    <property type="component" value="Unassembled WGS sequence"/>
</dbReference>
<dbReference type="PANTHER" id="PTHR47595">
    <property type="entry name" value="HEAT SHOCK 70 KDA PROTEIN 14"/>
    <property type="match status" value="1"/>
</dbReference>
<keyword evidence="4" id="KW-1185">Reference proteome</keyword>
<feature type="region of interest" description="Disordered" evidence="1">
    <location>
        <begin position="106"/>
        <end position="148"/>
    </location>
</feature>
<feature type="domain" description="Myb/SANT-like DNA-binding" evidence="2">
    <location>
        <begin position="20"/>
        <end position="79"/>
    </location>
</feature>
<accession>M7BB67</accession>
<dbReference type="InterPro" id="IPR044822">
    <property type="entry name" value="Myb_DNA-bind_4"/>
</dbReference>
<reference evidence="4" key="1">
    <citation type="journal article" date="2013" name="Nat. Genet.">
        <title>The draft genomes of soft-shell turtle and green sea turtle yield insights into the development and evolution of the turtle-specific body plan.</title>
        <authorList>
            <person name="Wang Z."/>
            <person name="Pascual-Anaya J."/>
            <person name="Zadissa A."/>
            <person name="Li W."/>
            <person name="Niimura Y."/>
            <person name="Huang Z."/>
            <person name="Li C."/>
            <person name="White S."/>
            <person name="Xiong Z."/>
            <person name="Fang D."/>
            <person name="Wang B."/>
            <person name="Ming Y."/>
            <person name="Chen Y."/>
            <person name="Zheng Y."/>
            <person name="Kuraku S."/>
            <person name="Pignatelli M."/>
            <person name="Herrero J."/>
            <person name="Beal K."/>
            <person name="Nozawa M."/>
            <person name="Li Q."/>
            <person name="Wang J."/>
            <person name="Zhang H."/>
            <person name="Yu L."/>
            <person name="Shigenobu S."/>
            <person name="Wang J."/>
            <person name="Liu J."/>
            <person name="Flicek P."/>
            <person name="Searle S."/>
            <person name="Wang J."/>
            <person name="Kuratani S."/>
            <person name="Yin Y."/>
            <person name="Aken B."/>
            <person name="Zhang G."/>
            <person name="Irie N."/>
        </authorList>
    </citation>
    <scope>NUCLEOTIDE SEQUENCE [LARGE SCALE GENOMIC DNA]</scope>
</reference>
<organism evidence="3 4">
    <name type="scientific">Chelonia mydas</name>
    <name type="common">Green sea-turtle</name>
    <name type="synonym">Chelonia agassizi</name>
    <dbReference type="NCBI Taxonomy" id="8469"/>
    <lineage>
        <taxon>Eukaryota</taxon>
        <taxon>Metazoa</taxon>
        <taxon>Chordata</taxon>
        <taxon>Craniata</taxon>
        <taxon>Vertebrata</taxon>
        <taxon>Euteleostomi</taxon>
        <taxon>Archelosauria</taxon>
        <taxon>Testudinata</taxon>
        <taxon>Testudines</taxon>
        <taxon>Cryptodira</taxon>
        <taxon>Durocryptodira</taxon>
        <taxon>Americhelydia</taxon>
        <taxon>Chelonioidea</taxon>
        <taxon>Cheloniidae</taxon>
        <taxon>Chelonia</taxon>
    </lineage>
</organism>
<proteinExistence type="predicted"/>
<sequence length="218" mass="24198">MTPFLWRHSVYVVTGFPRKLTTYGQISQYTTKRGHDRDTLQCRVKVKELRNTYHKVQEAKRRFGAAPTSCRFYKELDAILGSDPTSTAKITVDTLMARVPVESALSQEKEALDENVEREGDPEAKENSEVRDACSQELISTPEESSQSQLLELGEAQTGGEAPETTEPEPPKKKINFLLVTSDSDDENEHVAVCTALDGYRAEPIISTDTSSGTVVEA</sequence>
<evidence type="ECO:0000313" key="3">
    <source>
        <dbReference type="EMBL" id="EMP32800.1"/>
    </source>
</evidence>
<dbReference type="EMBL" id="KB538686">
    <property type="protein sequence ID" value="EMP32800.1"/>
    <property type="molecule type" value="Genomic_DNA"/>
</dbReference>
<feature type="compositionally biased region" description="Polar residues" evidence="1">
    <location>
        <begin position="137"/>
        <end position="148"/>
    </location>
</feature>
<dbReference type="PANTHER" id="PTHR47595:SF1">
    <property type="entry name" value="MYB_SANT-LIKE DNA-BINDING DOMAIN-CONTAINING PROTEIN"/>
    <property type="match status" value="1"/>
</dbReference>
<name>M7BB67_CHEMY</name>
<dbReference type="AlphaFoldDB" id="M7BB67"/>
<gene>
    <name evidence="3" type="ORF">UY3_10072</name>
</gene>